<dbReference type="eggNOG" id="ENOG502SFS4">
    <property type="taxonomic scope" value="Eukaryota"/>
</dbReference>
<feature type="compositionally biased region" description="Basic residues" evidence="1">
    <location>
        <begin position="242"/>
        <end position="261"/>
    </location>
</feature>
<accession>R9PCZ5</accession>
<dbReference type="AlphaFoldDB" id="R9PCZ5"/>
<feature type="compositionally biased region" description="Basic residues" evidence="1">
    <location>
        <begin position="116"/>
        <end position="126"/>
    </location>
</feature>
<feature type="transmembrane region" description="Helical" evidence="2">
    <location>
        <begin position="376"/>
        <end position="406"/>
    </location>
</feature>
<feature type="compositionally biased region" description="Acidic residues" evidence="1">
    <location>
        <begin position="265"/>
        <end position="276"/>
    </location>
</feature>
<keyword evidence="2" id="KW-0472">Membrane</keyword>
<sequence>MKASSDREVTGGSTVYVSIASSKKSKFWRMLRSFFQPKILNVREGLRIPSTLTSRRRVQPVTHLLFHTLSRPSRATIINIEPHTMRRSISSADGYSSSSSTSPTTRQRAFFEQQQKRRSSRTRSHPPPRDGEPTLAGSVGKLVRLAVLALILALVVPYVKTYLWGGGGSKALVEKNVTGGLGLTETAYPTQEQDEDQEPDVFSFKHEDYLSAARSDMKHKLKNAASKASAAVVAKPSARQQQQKRKQTARTTRSRTQRKSLPRNDDDDDDHDDYDDDHSSSSTTIVSTITSIFTLLSTTTTFIFRFASIPFIHLFHLLSHLLTTSYHYTHLSLTSILLPIQHILAPLTYLFLGLFFLFVQIPFSLISAVVKELYPVYIFLGAASVFGITMGVMAAGVLYLTAYVFVDRVDQPSSEKGRGKQRSMFQQEFSATHPNHGYRYTRQDDSYFTTPHDEHASPLVSPTSKRAGRRGFGGDSFSTGSFRTADVV</sequence>
<evidence type="ECO:0000256" key="1">
    <source>
        <dbReference type="SAM" id="MobiDB-lite"/>
    </source>
</evidence>
<gene>
    <name evidence="3" type="ORF">PHSY_003523</name>
</gene>
<feature type="transmembrane region" description="Helical" evidence="2">
    <location>
        <begin position="343"/>
        <end position="370"/>
    </location>
</feature>
<dbReference type="HOGENOM" id="CLU_050272_0_0_1"/>
<keyword evidence="2" id="KW-0812">Transmembrane</keyword>
<protein>
    <submittedName>
        <fullName evidence="3">Uncharacterized protein</fullName>
    </submittedName>
</protein>
<evidence type="ECO:0000313" key="3">
    <source>
        <dbReference type="EMBL" id="GAC95945.1"/>
    </source>
</evidence>
<evidence type="ECO:0000313" key="4">
    <source>
        <dbReference type="Proteomes" id="UP000014071"/>
    </source>
</evidence>
<feature type="transmembrane region" description="Helical" evidence="2">
    <location>
        <begin position="142"/>
        <end position="159"/>
    </location>
</feature>
<dbReference type="GeneID" id="24108811"/>
<keyword evidence="2" id="KW-1133">Transmembrane helix</keyword>
<dbReference type="Proteomes" id="UP000014071">
    <property type="component" value="Unassembled WGS sequence"/>
</dbReference>
<organism evidence="3 4">
    <name type="scientific">Pseudozyma hubeiensis (strain SY62)</name>
    <name type="common">Yeast</name>
    <dbReference type="NCBI Taxonomy" id="1305764"/>
    <lineage>
        <taxon>Eukaryota</taxon>
        <taxon>Fungi</taxon>
        <taxon>Dikarya</taxon>
        <taxon>Basidiomycota</taxon>
        <taxon>Ustilaginomycotina</taxon>
        <taxon>Ustilaginomycetes</taxon>
        <taxon>Ustilaginales</taxon>
        <taxon>Ustilaginaceae</taxon>
        <taxon>Pseudozyma</taxon>
    </lineage>
</organism>
<feature type="region of interest" description="Disordered" evidence="1">
    <location>
        <begin position="230"/>
        <end position="282"/>
    </location>
</feature>
<feature type="region of interest" description="Disordered" evidence="1">
    <location>
        <begin position="451"/>
        <end position="472"/>
    </location>
</feature>
<name>R9PCZ5_PSEHS</name>
<reference evidence="4" key="1">
    <citation type="journal article" date="2013" name="Genome Announc.">
        <title>Draft genome sequence of the basidiomycetous yeast-like fungus Pseudozyma hubeiensis SY62, which produces an abundant amount of the biosurfactant mannosylerythritol lipids.</title>
        <authorList>
            <person name="Konishi M."/>
            <person name="Hatada Y."/>
            <person name="Horiuchi J."/>
        </authorList>
    </citation>
    <scope>NUCLEOTIDE SEQUENCE [LARGE SCALE GENOMIC DNA]</scope>
    <source>
        <strain evidence="4">SY62</strain>
    </source>
</reference>
<proteinExistence type="predicted"/>
<feature type="compositionally biased region" description="Low complexity" evidence="1">
    <location>
        <begin position="89"/>
        <end position="102"/>
    </location>
</feature>
<dbReference type="OrthoDB" id="3366475at2759"/>
<keyword evidence="4" id="KW-1185">Reference proteome</keyword>
<evidence type="ECO:0000256" key="2">
    <source>
        <dbReference type="SAM" id="Phobius"/>
    </source>
</evidence>
<feature type="region of interest" description="Disordered" evidence="1">
    <location>
        <begin position="89"/>
        <end position="136"/>
    </location>
</feature>
<feature type="transmembrane region" description="Helical" evidence="2">
    <location>
        <begin position="302"/>
        <end position="322"/>
    </location>
</feature>
<feature type="compositionally biased region" description="Low complexity" evidence="1">
    <location>
        <begin position="230"/>
        <end position="241"/>
    </location>
</feature>
<dbReference type="EMBL" id="DF238799">
    <property type="protein sequence ID" value="GAC95945.1"/>
    <property type="molecule type" value="Genomic_DNA"/>
</dbReference>
<dbReference type="RefSeq" id="XP_012189532.1">
    <property type="nucleotide sequence ID" value="XM_012334142.1"/>
</dbReference>